<evidence type="ECO:0000313" key="2">
    <source>
        <dbReference type="EMBL" id="OBZ69426.1"/>
    </source>
</evidence>
<evidence type="ECO:0000313" key="3">
    <source>
        <dbReference type="Proteomes" id="UP000092993"/>
    </source>
</evidence>
<accession>A0A1C7LYW6</accession>
<sequence>MGVIEKGIELQSLKHSLLTDLSRDDVTESDPEVEEKRTKLLAGLEVWRPMHTQYMAPLVDEASMELERTGMGDKLMAVPWRVADGGVDVSDEDDSTSEADDDPRADVETATTSGASTTRVPKRKSTRQGGRSRTKRGQDGTK</sequence>
<protein>
    <submittedName>
        <fullName evidence="2">Uncharacterized protein</fullName>
    </submittedName>
</protein>
<proteinExistence type="predicted"/>
<organism evidence="2 3">
    <name type="scientific">Grifola frondosa</name>
    <name type="common">Maitake</name>
    <name type="synonym">Polyporus frondosus</name>
    <dbReference type="NCBI Taxonomy" id="5627"/>
    <lineage>
        <taxon>Eukaryota</taxon>
        <taxon>Fungi</taxon>
        <taxon>Dikarya</taxon>
        <taxon>Basidiomycota</taxon>
        <taxon>Agaricomycotina</taxon>
        <taxon>Agaricomycetes</taxon>
        <taxon>Polyporales</taxon>
        <taxon>Grifolaceae</taxon>
        <taxon>Grifola</taxon>
    </lineage>
</organism>
<dbReference type="AlphaFoldDB" id="A0A1C7LYW6"/>
<feature type="compositionally biased region" description="Basic residues" evidence="1">
    <location>
        <begin position="120"/>
        <end position="135"/>
    </location>
</feature>
<name>A0A1C7LYW6_GRIFR</name>
<gene>
    <name evidence="2" type="ORF">A0H81_10623</name>
</gene>
<feature type="region of interest" description="Disordered" evidence="1">
    <location>
        <begin position="85"/>
        <end position="142"/>
    </location>
</feature>
<comment type="caution">
    <text evidence="2">The sequence shown here is derived from an EMBL/GenBank/DDBJ whole genome shotgun (WGS) entry which is preliminary data.</text>
</comment>
<keyword evidence="3" id="KW-1185">Reference proteome</keyword>
<reference evidence="2 3" key="1">
    <citation type="submission" date="2016-03" db="EMBL/GenBank/DDBJ databases">
        <title>Whole genome sequencing of Grifola frondosa 9006-11.</title>
        <authorList>
            <person name="Min B."/>
            <person name="Park H."/>
            <person name="Kim J.-G."/>
            <person name="Cho H."/>
            <person name="Oh Y.-L."/>
            <person name="Kong W.-S."/>
            <person name="Choi I.-G."/>
        </authorList>
    </citation>
    <scope>NUCLEOTIDE SEQUENCE [LARGE SCALE GENOMIC DNA]</scope>
    <source>
        <strain evidence="2 3">9006-11</strain>
    </source>
</reference>
<dbReference type="Proteomes" id="UP000092993">
    <property type="component" value="Unassembled WGS sequence"/>
</dbReference>
<feature type="compositionally biased region" description="Acidic residues" evidence="1">
    <location>
        <begin position="89"/>
        <end position="101"/>
    </location>
</feature>
<dbReference type="EMBL" id="LUGG01000017">
    <property type="protein sequence ID" value="OBZ69426.1"/>
    <property type="molecule type" value="Genomic_DNA"/>
</dbReference>
<evidence type="ECO:0000256" key="1">
    <source>
        <dbReference type="SAM" id="MobiDB-lite"/>
    </source>
</evidence>
<feature type="compositionally biased region" description="Polar residues" evidence="1">
    <location>
        <begin position="109"/>
        <end position="119"/>
    </location>
</feature>